<dbReference type="Proteomes" id="UP000295781">
    <property type="component" value="Chromosome"/>
</dbReference>
<dbReference type="OrthoDB" id="9801450at2"/>
<protein>
    <submittedName>
        <fullName evidence="1">Transposase</fullName>
    </submittedName>
</protein>
<dbReference type="NCBIfam" id="NF033819">
    <property type="entry name" value="IS66_TnpB"/>
    <property type="match status" value="1"/>
</dbReference>
<dbReference type="RefSeq" id="WP_129349665.1">
    <property type="nucleotide sequence ID" value="NZ_CP012670.1"/>
</dbReference>
<evidence type="ECO:0000313" key="1">
    <source>
        <dbReference type="EMBL" id="AUX24050.1"/>
    </source>
</evidence>
<dbReference type="PANTHER" id="PTHR36455">
    <property type="match status" value="1"/>
</dbReference>
<dbReference type="InterPro" id="IPR008878">
    <property type="entry name" value="Transposase_IS66_Orf2"/>
</dbReference>
<evidence type="ECO:0000313" key="2">
    <source>
        <dbReference type="Proteomes" id="UP000295781"/>
    </source>
</evidence>
<organism evidence="1 2">
    <name type="scientific">Sorangium cellulosum</name>
    <name type="common">Polyangium cellulosum</name>
    <dbReference type="NCBI Taxonomy" id="56"/>
    <lineage>
        <taxon>Bacteria</taxon>
        <taxon>Pseudomonadati</taxon>
        <taxon>Myxococcota</taxon>
        <taxon>Polyangia</taxon>
        <taxon>Polyangiales</taxon>
        <taxon>Polyangiaceae</taxon>
        <taxon>Sorangium</taxon>
    </lineage>
</organism>
<reference evidence="1 2" key="1">
    <citation type="submission" date="2015-09" db="EMBL/GenBank/DDBJ databases">
        <title>Sorangium comparison.</title>
        <authorList>
            <person name="Zaburannyi N."/>
            <person name="Bunk B."/>
            <person name="Overmann J."/>
            <person name="Mueller R."/>
        </authorList>
    </citation>
    <scope>NUCLEOTIDE SEQUENCE [LARGE SCALE GENOMIC DNA]</scope>
    <source>
        <strain evidence="1 2">So ceGT47</strain>
    </source>
</reference>
<proteinExistence type="predicted"/>
<gene>
    <name evidence="1" type="primary">isftu1</name>
    <name evidence="1" type="ORF">SOCEGT47_045830</name>
</gene>
<name>A0A4P2Q3W6_SORCE</name>
<dbReference type="AlphaFoldDB" id="A0A4P2Q3W6"/>
<dbReference type="EMBL" id="CP012670">
    <property type="protein sequence ID" value="AUX24050.1"/>
    <property type="molecule type" value="Genomic_DNA"/>
</dbReference>
<dbReference type="Pfam" id="PF05717">
    <property type="entry name" value="TnpB_IS66"/>
    <property type="match status" value="1"/>
</dbReference>
<accession>A0A4P2Q3W6</accession>
<dbReference type="PANTHER" id="PTHR36455:SF1">
    <property type="entry name" value="BLR8292 PROTEIN"/>
    <property type="match status" value="1"/>
</dbReference>
<sequence length="118" mass="13116">MIPAGVQVFVALEPVDMRYGFERLSGLIRERVGYEARCGALFAFIGKRRTSIKILFFDGSGLCLFSKRLDRGAFVLPDPPTEGATHVEVDDATLETLLDGIEIAPTSKPRKRAPRRIH</sequence>